<reference evidence="6" key="1">
    <citation type="submission" date="2016-05" db="EMBL/GenBank/DDBJ databases">
        <title>Comparative genomics of biotechnologically important yeasts.</title>
        <authorList>
            <consortium name="DOE Joint Genome Institute"/>
            <person name="Riley R."/>
            <person name="Haridas S."/>
            <person name="Wolfe K.H."/>
            <person name="Lopes M.R."/>
            <person name="Hittinger C.T."/>
            <person name="Goker M."/>
            <person name="Salamov A."/>
            <person name="Wisecaver J."/>
            <person name="Long T.M."/>
            <person name="Aerts A.L."/>
            <person name="Barry K."/>
            <person name="Choi C."/>
            <person name="Clum A."/>
            <person name="Coughlan A.Y."/>
            <person name="Deshpande S."/>
            <person name="Douglass A.P."/>
            <person name="Hanson S.J."/>
            <person name="Klenk H.-P."/>
            <person name="Labutti K."/>
            <person name="Lapidus A."/>
            <person name="Lindquist E."/>
            <person name="Lipzen A."/>
            <person name="Meier-Kolthoff J.P."/>
            <person name="Ohm R.A."/>
            <person name="Otillar R.P."/>
            <person name="Pangilinan J."/>
            <person name="Peng Y."/>
            <person name="Rokas A."/>
            <person name="Rosa C.A."/>
            <person name="Scheuner C."/>
            <person name="Sibirny A.A."/>
            <person name="Slot J.C."/>
            <person name="Stielow J.B."/>
            <person name="Sun H."/>
            <person name="Kurtzman C.P."/>
            <person name="Blackwell M."/>
            <person name="Grigoriev I.V."/>
            <person name="Jeffries T.W."/>
        </authorList>
    </citation>
    <scope>NUCLEOTIDE SEQUENCE [LARGE SCALE GENOMIC DNA]</scope>
    <source>
        <strain evidence="6">NRRL Y-17324</strain>
    </source>
</reference>
<dbReference type="PANTHER" id="PTHR10744:SF1">
    <property type="entry name" value="SMALL RIBOSOMAL SUBUNIT PROTEIN US17M"/>
    <property type="match status" value="1"/>
</dbReference>
<dbReference type="InterPro" id="IPR012340">
    <property type="entry name" value="NA-bd_OB-fold"/>
</dbReference>
<keyword evidence="2" id="KW-0689">Ribosomal protein</keyword>
<dbReference type="PANTHER" id="PTHR10744">
    <property type="entry name" value="40S RIBOSOMAL PROTEIN S11 FAMILY MEMBER"/>
    <property type="match status" value="1"/>
</dbReference>
<evidence type="ECO:0000256" key="4">
    <source>
        <dbReference type="SAM" id="Coils"/>
    </source>
</evidence>
<gene>
    <name evidence="5" type="ORF">CANTADRAFT_55166</name>
</gene>
<comment type="similarity">
    <text evidence="1">Belongs to the universal ribosomal protein uS17 family.</text>
</comment>
<dbReference type="Pfam" id="PF00366">
    <property type="entry name" value="Ribosomal_S17"/>
    <property type="match status" value="1"/>
</dbReference>
<name>A0A1E4SEA9_9ASCO</name>
<evidence type="ECO:0000256" key="3">
    <source>
        <dbReference type="ARBA" id="ARBA00023274"/>
    </source>
</evidence>
<dbReference type="GeneID" id="30984549"/>
<dbReference type="Proteomes" id="UP000094285">
    <property type="component" value="Unassembled WGS sequence"/>
</dbReference>
<dbReference type="GO" id="GO:0006412">
    <property type="term" value="P:translation"/>
    <property type="evidence" value="ECO:0007669"/>
    <property type="project" value="InterPro"/>
</dbReference>
<dbReference type="InterPro" id="IPR000266">
    <property type="entry name" value="Ribosomal_uS17"/>
</dbReference>
<protein>
    <submittedName>
        <fullName evidence="5">Nucleic acid-binding protein</fullName>
    </submittedName>
</protein>
<evidence type="ECO:0000313" key="6">
    <source>
        <dbReference type="Proteomes" id="UP000094285"/>
    </source>
</evidence>
<dbReference type="GO" id="GO:0003735">
    <property type="term" value="F:structural constituent of ribosome"/>
    <property type="evidence" value="ECO:0007669"/>
    <property type="project" value="EnsemblFungi"/>
</dbReference>
<dbReference type="AlphaFoldDB" id="A0A1E4SEA9"/>
<dbReference type="STRING" id="984487.A0A1E4SEA9"/>
<dbReference type="CDD" id="cd00364">
    <property type="entry name" value="Ribosomal_uS17"/>
    <property type="match status" value="1"/>
</dbReference>
<dbReference type="SUPFAM" id="SSF50249">
    <property type="entry name" value="Nucleic acid-binding proteins"/>
    <property type="match status" value="1"/>
</dbReference>
<keyword evidence="3" id="KW-0687">Ribonucleoprotein</keyword>
<keyword evidence="4" id="KW-0175">Coiled coil</keyword>
<evidence type="ECO:0000256" key="2">
    <source>
        <dbReference type="ARBA" id="ARBA00022980"/>
    </source>
</evidence>
<accession>A0A1E4SEA9</accession>
<dbReference type="Gene3D" id="2.40.50.140">
    <property type="entry name" value="Nucleic acid-binding proteins"/>
    <property type="match status" value="1"/>
</dbReference>
<sequence>MAKLNLVGLVVSQGKMAKTVKVRVQGKVYDKRIHKEVIKRKDYLVHDEGNLCKEGDIVRIEAIPRISARKTFAIAEIKVNKGQQFALYETIAQERLQQQEQQLTDLSIKSRQEVENTITKIEDLKILDKLVNRYQREPDAEEQNKLVSEVNRIKEKYGIKSWPSTEPIVELELNAADREISEIERRTANFGAIYEKYMTKEWEEERNRILSLMTKTPVDQLAKNTAKNILRKYVLDVRNECPV</sequence>
<organism evidence="5 6">
    <name type="scientific">Suhomyces tanzawaensis NRRL Y-17324</name>
    <dbReference type="NCBI Taxonomy" id="984487"/>
    <lineage>
        <taxon>Eukaryota</taxon>
        <taxon>Fungi</taxon>
        <taxon>Dikarya</taxon>
        <taxon>Ascomycota</taxon>
        <taxon>Saccharomycotina</taxon>
        <taxon>Pichiomycetes</taxon>
        <taxon>Debaryomycetaceae</taxon>
        <taxon>Suhomyces</taxon>
    </lineage>
</organism>
<dbReference type="OrthoDB" id="274752at2759"/>
<feature type="coiled-coil region" evidence="4">
    <location>
        <begin position="89"/>
        <end position="116"/>
    </location>
</feature>
<evidence type="ECO:0000313" key="5">
    <source>
        <dbReference type="EMBL" id="ODV77732.1"/>
    </source>
</evidence>
<dbReference type="EMBL" id="KV453914">
    <property type="protein sequence ID" value="ODV77732.1"/>
    <property type="molecule type" value="Genomic_DNA"/>
</dbReference>
<proteinExistence type="inferred from homology"/>
<evidence type="ECO:0000256" key="1">
    <source>
        <dbReference type="ARBA" id="ARBA00010254"/>
    </source>
</evidence>
<dbReference type="GO" id="GO:0005763">
    <property type="term" value="C:mitochondrial small ribosomal subunit"/>
    <property type="evidence" value="ECO:0007669"/>
    <property type="project" value="EnsemblFungi"/>
</dbReference>
<dbReference type="RefSeq" id="XP_020062854.1">
    <property type="nucleotide sequence ID" value="XM_020210413.1"/>
</dbReference>
<keyword evidence="6" id="KW-1185">Reference proteome</keyword>